<reference evidence="2" key="1">
    <citation type="submission" date="2010-03" db="EMBL/GenBank/DDBJ databases">
        <title>The complete chromosome of Tsukamurella paurometabola DSM 20162.</title>
        <authorList>
            <consortium name="US DOE Joint Genome Institute (JGI-PGF)"/>
            <person name="Lucas S."/>
            <person name="Copeland A."/>
            <person name="Lapidus A."/>
            <person name="Glavina del Rio T."/>
            <person name="Dalin E."/>
            <person name="Tice H."/>
            <person name="Bruce D."/>
            <person name="Goodwin L."/>
            <person name="Pitluck S."/>
            <person name="Kyrpides N."/>
            <person name="Mavromatis K."/>
            <person name="Ivanova N."/>
            <person name="Mikhailova N."/>
            <person name="Munk A.C."/>
            <person name="Brettin T."/>
            <person name="Detter J.C."/>
            <person name="Tapia R."/>
            <person name="Han C."/>
            <person name="Larimer F."/>
            <person name="Land M."/>
            <person name="Hauser L."/>
            <person name="Markowitz V."/>
            <person name="Cheng J.-F."/>
            <person name="Hugenholtz P."/>
            <person name="Woyke T."/>
            <person name="Wu D."/>
            <person name="Jando M."/>
            <person name="Brambilla E."/>
            <person name="Klenk H.-P."/>
            <person name="Eisen J.A."/>
        </authorList>
    </citation>
    <scope>NUCLEOTIDE SEQUENCE [LARGE SCALE GENOMIC DNA]</scope>
    <source>
        <strain evidence="2">ATCC 8368 / DSM 20162 / CCUG 35730 / CIP 100753 / JCM 10117 / KCTC 9821 / NBRC 16120 / NCIMB 702349 / NCTC 13040</strain>
    </source>
</reference>
<proteinExistence type="predicted"/>
<dbReference type="EMBL" id="CP001966">
    <property type="protein sequence ID" value="ADG77788.1"/>
    <property type="molecule type" value="Genomic_DNA"/>
</dbReference>
<evidence type="ECO:0000313" key="1">
    <source>
        <dbReference type="EMBL" id="ADG77788.1"/>
    </source>
</evidence>
<protein>
    <submittedName>
        <fullName evidence="1">Uncharacterized protein</fullName>
    </submittedName>
</protein>
<evidence type="ECO:0000313" key="2">
    <source>
        <dbReference type="Proteomes" id="UP000001213"/>
    </source>
</evidence>
<dbReference type="AlphaFoldDB" id="D5UVY1"/>
<keyword evidence="2" id="KW-1185">Reference proteome</keyword>
<gene>
    <name evidence="1" type="ordered locus">Tpau_1157</name>
</gene>
<reference evidence="1 2" key="2">
    <citation type="journal article" date="2011" name="Stand. Genomic Sci.">
        <title>Complete genome sequence of Tsukamurella paurometabola type strain (no. 33).</title>
        <authorList>
            <person name="Munk A.C."/>
            <person name="Lapidus A."/>
            <person name="Lucas S."/>
            <person name="Nolan M."/>
            <person name="Tice H."/>
            <person name="Cheng J.F."/>
            <person name="Del Rio T.G."/>
            <person name="Goodwin L."/>
            <person name="Pitluck S."/>
            <person name="Liolios K."/>
            <person name="Huntemann M."/>
            <person name="Ivanova N."/>
            <person name="Mavromatis K."/>
            <person name="Mikhailova N."/>
            <person name="Pati A."/>
            <person name="Chen A."/>
            <person name="Palaniappan K."/>
            <person name="Tapia R."/>
            <person name="Han C."/>
            <person name="Land M."/>
            <person name="Hauser L."/>
            <person name="Chang Y.J."/>
            <person name="Jeffries C.D."/>
            <person name="Brettin T."/>
            <person name="Yasawong M."/>
            <person name="Brambilla E.M."/>
            <person name="Rohde M."/>
            <person name="Sikorski J."/>
            <person name="Goker M."/>
            <person name="Detter J.C."/>
            <person name="Woyke T."/>
            <person name="Bristow J."/>
            <person name="Eisen J.A."/>
            <person name="Markowitz V."/>
            <person name="Hugenholtz P."/>
            <person name="Kyrpides N.C."/>
            <person name="Klenk H.P."/>
        </authorList>
    </citation>
    <scope>NUCLEOTIDE SEQUENCE [LARGE SCALE GENOMIC DNA]</scope>
    <source>
        <strain evidence="2">ATCC 8368 / DSM 20162 / CCUG 35730 / CIP 100753 / JCM 10117 / KCTC 9821 / NBRC 16120 / NCIMB 702349 / NCTC 13040</strain>
    </source>
</reference>
<accession>D5UVY1</accession>
<dbReference type="STRING" id="521096.Tpau_1157"/>
<dbReference type="KEGG" id="tpr:Tpau_1157"/>
<sequence length="148" mass="15802">MVIVIVMVLLGGSGLWLVESRFVAGRPGLIDDLGRTPAGPQDFRLGTLLGLTVDQAMDVVGAPSEHVNSRPWIVPLNRATDVDTARISAACFTPASRQLAVEVANNDQLSSGDWRIALRGDAPARVDRLRDVTDCTVTSPASRLRVGD</sequence>
<organism evidence="1 2">
    <name type="scientific">Tsukamurella paurometabola (strain ATCC 8368 / DSM 20162 / CCUG 35730 / CIP 100753 / JCM 10117 / KCTC 9821 / NBRC 16120 / NCIMB 702349 / NCTC 13040)</name>
    <name type="common">Corynebacterium paurometabolum</name>
    <dbReference type="NCBI Taxonomy" id="521096"/>
    <lineage>
        <taxon>Bacteria</taxon>
        <taxon>Bacillati</taxon>
        <taxon>Actinomycetota</taxon>
        <taxon>Actinomycetes</taxon>
        <taxon>Mycobacteriales</taxon>
        <taxon>Tsukamurellaceae</taxon>
        <taxon>Tsukamurella</taxon>
    </lineage>
</organism>
<name>D5UVY1_TSUPD</name>
<dbReference type="Proteomes" id="UP000001213">
    <property type="component" value="Chromosome"/>
</dbReference>
<dbReference type="HOGENOM" id="CLU_1758042_0_0_11"/>